<sequence length="87" mass="9238">MKNEKDVNYTIHGFSIVMQIWAYEAMPEVGERFGAEDVDTSASDSHHTLEGNGEDGAEPDDSGESGGDHSSETSGSDSENEVDASGQ</sequence>
<keyword evidence="3" id="KW-1185">Reference proteome</keyword>
<organism evidence="2 3">
    <name type="scientific">Olea europaea subsp. europaea</name>
    <dbReference type="NCBI Taxonomy" id="158383"/>
    <lineage>
        <taxon>Eukaryota</taxon>
        <taxon>Viridiplantae</taxon>
        <taxon>Streptophyta</taxon>
        <taxon>Embryophyta</taxon>
        <taxon>Tracheophyta</taxon>
        <taxon>Spermatophyta</taxon>
        <taxon>Magnoliopsida</taxon>
        <taxon>eudicotyledons</taxon>
        <taxon>Gunneridae</taxon>
        <taxon>Pentapetalae</taxon>
        <taxon>asterids</taxon>
        <taxon>lamiids</taxon>
        <taxon>Lamiales</taxon>
        <taxon>Oleaceae</taxon>
        <taxon>Oleeae</taxon>
        <taxon>Olea</taxon>
    </lineage>
</organism>
<gene>
    <name evidence="2" type="ORF">OLEA9_A082725</name>
</gene>
<accession>A0A8S0UMD7</accession>
<protein>
    <submittedName>
        <fullName evidence="2">Uncharacterized protein</fullName>
    </submittedName>
</protein>
<reference evidence="2 3" key="1">
    <citation type="submission" date="2019-12" db="EMBL/GenBank/DDBJ databases">
        <authorList>
            <person name="Alioto T."/>
            <person name="Alioto T."/>
            <person name="Gomez Garrido J."/>
        </authorList>
    </citation>
    <scope>NUCLEOTIDE SEQUENCE [LARGE SCALE GENOMIC DNA]</scope>
</reference>
<evidence type="ECO:0000313" key="3">
    <source>
        <dbReference type="Proteomes" id="UP000594638"/>
    </source>
</evidence>
<dbReference type="OrthoDB" id="1930729at2759"/>
<feature type="region of interest" description="Disordered" evidence="1">
    <location>
        <begin position="33"/>
        <end position="87"/>
    </location>
</feature>
<comment type="caution">
    <text evidence="2">The sequence shown here is derived from an EMBL/GenBank/DDBJ whole genome shotgun (WGS) entry which is preliminary data.</text>
</comment>
<dbReference type="Gramene" id="OE9A082725T1">
    <property type="protein sequence ID" value="OE9A082725C1"/>
    <property type="gene ID" value="OE9A082725"/>
</dbReference>
<dbReference type="AlphaFoldDB" id="A0A8S0UMD7"/>
<feature type="compositionally biased region" description="Acidic residues" evidence="1">
    <location>
        <begin position="52"/>
        <end position="63"/>
    </location>
</feature>
<proteinExistence type="predicted"/>
<feature type="compositionally biased region" description="Acidic residues" evidence="1">
    <location>
        <begin position="78"/>
        <end position="87"/>
    </location>
</feature>
<evidence type="ECO:0000313" key="2">
    <source>
        <dbReference type="EMBL" id="CAA3019552.1"/>
    </source>
</evidence>
<name>A0A8S0UMD7_OLEEU</name>
<dbReference type="Proteomes" id="UP000594638">
    <property type="component" value="Unassembled WGS sequence"/>
</dbReference>
<evidence type="ECO:0000256" key="1">
    <source>
        <dbReference type="SAM" id="MobiDB-lite"/>
    </source>
</evidence>
<dbReference type="EMBL" id="CACTIH010009027">
    <property type="protein sequence ID" value="CAA3019552.1"/>
    <property type="molecule type" value="Genomic_DNA"/>
</dbReference>